<evidence type="ECO:0000256" key="1">
    <source>
        <dbReference type="SAM" id="MobiDB-lite"/>
    </source>
</evidence>
<dbReference type="EMBL" id="ML977622">
    <property type="protein sequence ID" value="KAF1996716.1"/>
    <property type="molecule type" value="Genomic_DNA"/>
</dbReference>
<evidence type="ECO:0000256" key="2">
    <source>
        <dbReference type="SAM" id="Phobius"/>
    </source>
</evidence>
<evidence type="ECO:0000259" key="3">
    <source>
        <dbReference type="Pfam" id="PF24808"/>
    </source>
</evidence>
<dbReference type="Proteomes" id="UP000799779">
    <property type="component" value="Unassembled WGS sequence"/>
</dbReference>
<keyword evidence="2" id="KW-0812">Transmembrane</keyword>
<reference evidence="4" key="1">
    <citation type="journal article" date="2020" name="Stud. Mycol.">
        <title>101 Dothideomycetes genomes: a test case for predicting lifestyles and emergence of pathogens.</title>
        <authorList>
            <person name="Haridas S."/>
            <person name="Albert R."/>
            <person name="Binder M."/>
            <person name="Bloem J."/>
            <person name="Labutti K."/>
            <person name="Salamov A."/>
            <person name="Andreopoulos B."/>
            <person name="Baker S."/>
            <person name="Barry K."/>
            <person name="Bills G."/>
            <person name="Bluhm B."/>
            <person name="Cannon C."/>
            <person name="Castanera R."/>
            <person name="Culley D."/>
            <person name="Daum C."/>
            <person name="Ezra D."/>
            <person name="Gonzalez J."/>
            <person name="Henrissat B."/>
            <person name="Kuo A."/>
            <person name="Liang C."/>
            <person name="Lipzen A."/>
            <person name="Lutzoni F."/>
            <person name="Magnuson J."/>
            <person name="Mondo S."/>
            <person name="Nolan M."/>
            <person name="Ohm R."/>
            <person name="Pangilinan J."/>
            <person name="Park H.-J."/>
            <person name="Ramirez L."/>
            <person name="Alfaro M."/>
            <person name="Sun H."/>
            <person name="Tritt A."/>
            <person name="Yoshinaga Y."/>
            <person name="Zwiers L.-H."/>
            <person name="Turgeon B."/>
            <person name="Goodwin S."/>
            <person name="Spatafora J."/>
            <person name="Crous P."/>
            <person name="Grigoriev I."/>
        </authorList>
    </citation>
    <scope>NUCLEOTIDE SEQUENCE</scope>
    <source>
        <strain evidence="4">CBS 123094</strain>
    </source>
</reference>
<accession>A0A6A5WGD6</accession>
<feature type="transmembrane region" description="Helical" evidence="2">
    <location>
        <begin position="323"/>
        <end position="340"/>
    </location>
</feature>
<dbReference type="PANTHER" id="PTHR38118">
    <property type="entry name" value="ANCHORED CELL WALL PROTEIN 11-RELATED"/>
    <property type="match status" value="1"/>
</dbReference>
<dbReference type="Pfam" id="PF24808">
    <property type="entry name" value="DUF7707"/>
    <property type="match status" value="1"/>
</dbReference>
<proteinExistence type="predicted"/>
<dbReference type="PANTHER" id="PTHR38118:SF2">
    <property type="entry name" value="CDP-ALCOHOL PHOSPHATIDYLTRANSFERASE PROTEIN"/>
    <property type="match status" value="1"/>
</dbReference>
<evidence type="ECO:0000313" key="4">
    <source>
        <dbReference type="EMBL" id="KAF1996716.1"/>
    </source>
</evidence>
<dbReference type="OrthoDB" id="2439692at2759"/>
<keyword evidence="5" id="KW-1185">Reference proteome</keyword>
<organism evidence="4 5">
    <name type="scientific">Amniculicola lignicola CBS 123094</name>
    <dbReference type="NCBI Taxonomy" id="1392246"/>
    <lineage>
        <taxon>Eukaryota</taxon>
        <taxon>Fungi</taxon>
        <taxon>Dikarya</taxon>
        <taxon>Ascomycota</taxon>
        <taxon>Pezizomycotina</taxon>
        <taxon>Dothideomycetes</taxon>
        <taxon>Pleosporomycetidae</taxon>
        <taxon>Pleosporales</taxon>
        <taxon>Amniculicolaceae</taxon>
        <taxon>Amniculicola</taxon>
    </lineage>
</organism>
<evidence type="ECO:0000313" key="5">
    <source>
        <dbReference type="Proteomes" id="UP000799779"/>
    </source>
</evidence>
<gene>
    <name evidence="4" type="ORF">P154DRAFT_537785</name>
</gene>
<feature type="domain" description="DUF7707" evidence="3">
    <location>
        <begin position="157"/>
        <end position="262"/>
    </location>
</feature>
<keyword evidence="2" id="KW-0472">Membrane</keyword>
<name>A0A6A5WGD6_9PLEO</name>
<dbReference type="AlphaFoldDB" id="A0A6A5WGD6"/>
<keyword evidence="2" id="KW-1133">Transmembrane helix</keyword>
<sequence>MSLSAKGSGGSRIAGRKRFGRAQDLLQPKARVIGQWAQNRLPGIPAAGWEPNSLAAIIVECGGTTWPSHTAPAPRTRHRRQTIPMQHSRHQYAPAGDNAAQPEKEAGQWRAWGSDLALSTTLTLTPPPPPPPNSTTMRSVFAFGVLAIARLSVAQYVIDPESVDQNTRDAWCLNQESQCPLICLQQPGVTTMTTIENECDPETLTYTCVCSNNVAPNITMYTQTIPYYICSEWGNQCVAGCGGANDCEDKCRSEHPCGAQTPNPPNSTILSMISASVKAATSTKTSGPTGIDASGFGGPAATTTGASKGNTGSAPAMMDLGQSYGLAVLFAGVFAGFAILL</sequence>
<feature type="region of interest" description="Disordered" evidence="1">
    <location>
        <begin position="1"/>
        <end position="20"/>
    </location>
</feature>
<dbReference type="InterPro" id="IPR056124">
    <property type="entry name" value="DUF7707"/>
</dbReference>
<protein>
    <recommendedName>
        <fullName evidence="3">DUF7707 domain-containing protein</fullName>
    </recommendedName>
</protein>